<comment type="caution">
    <text evidence="3">The sequence shown here is derived from an EMBL/GenBank/DDBJ whole genome shotgun (WGS) entry which is preliminary data.</text>
</comment>
<dbReference type="Proteomes" id="UP000784294">
    <property type="component" value="Unassembled WGS sequence"/>
</dbReference>
<accession>A0A3S5AR28</accession>
<evidence type="ECO:0000256" key="1">
    <source>
        <dbReference type="SAM" id="MobiDB-lite"/>
    </source>
</evidence>
<protein>
    <recommendedName>
        <fullName evidence="2">BRCT domain-containing protein</fullName>
    </recommendedName>
</protein>
<dbReference type="InterPro" id="IPR001357">
    <property type="entry name" value="BRCT_dom"/>
</dbReference>
<dbReference type="PROSITE" id="PS50172">
    <property type="entry name" value="BRCT"/>
    <property type="match status" value="1"/>
</dbReference>
<dbReference type="AlphaFoldDB" id="A0A3S5AR28"/>
<dbReference type="InterPro" id="IPR036420">
    <property type="entry name" value="BRCT_dom_sf"/>
</dbReference>
<sequence>MYKFCTQRLNLESPASDVNLSAKKSIVMITPDWVIDSLSSGSLMDPEDYHPDLIKSPPPQPKPIAVRPENTLDTNKTQKIAPATLPTIPSSPSIIPAISTNAFQISHQQQQQGVRVVSKPLTPGVIGTNVKAATGISVQQLLAQTQKPQAGSLPQVLLPQGTALSSPNTIVNQINTVSSRTALLSLRPGGPVSEH</sequence>
<reference evidence="3" key="1">
    <citation type="submission" date="2018-11" db="EMBL/GenBank/DDBJ databases">
        <authorList>
            <consortium name="Pathogen Informatics"/>
        </authorList>
    </citation>
    <scope>NUCLEOTIDE SEQUENCE</scope>
</reference>
<proteinExistence type="predicted"/>
<dbReference type="SUPFAM" id="SSF52113">
    <property type="entry name" value="BRCT domain"/>
    <property type="match status" value="1"/>
</dbReference>
<evidence type="ECO:0000313" key="3">
    <source>
        <dbReference type="EMBL" id="VEL43159.1"/>
    </source>
</evidence>
<evidence type="ECO:0000259" key="2">
    <source>
        <dbReference type="PROSITE" id="PS50172"/>
    </source>
</evidence>
<feature type="domain" description="BRCT" evidence="2">
    <location>
        <begin position="25"/>
        <end position="51"/>
    </location>
</feature>
<dbReference type="EMBL" id="CAAALY010279215">
    <property type="protein sequence ID" value="VEL43159.1"/>
    <property type="molecule type" value="Genomic_DNA"/>
</dbReference>
<dbReference type="OrthoDB" id="6257247at2759"/>
<gene>
    <name evidence="3" type="ORF">PXEA_LOCUS36599</name>
</gene>
<organism evidence="3 4">
    <name type="scientific">Protopolystoma xenopodis</name>
    <dbReference type="NCBI Taxonomy" id="117903"/>
    <lineage>
        <taxon>Eukaryota</taxon>
        <taxon>Metazoa</taxon>
        <taxon>Spiralia</taxon>
        <taxon>Lophotrochozoa</taxon>
        <taxon>Platyhelminthes</taxon>
        <taxon>Monogenea</taxon>
        <taxon>Polyopisthocotylea</taxon>
        <taxon>Polystomatidea</taxon>
        <taxon>Polystomatidae</taxon>
        <taxon>Protopolystoma</taxon>
    </lineage>
</organism>
<keyword evidence="4" id="KW-1185">Reference proteome</keyword>
<feature type="region of interest" description="Disordered" evidence="1">
    <location>
        <begin position="47"/>
        <end position="70"/>
    </location>
</feature>
<evidence type="ECO:0000313" key="4">
    <source>
        <dbReference type="Proteomes" id="UP000784294"/>
    </source>
</evidence>
<name>A0A3S5AR28_9PLAT</name>